<reference evidence="1 2" key="1">
    <citation type="submission" date="2014-03" db="EMBL/GenBank/DDBJ databases">
        <title>Bradyrhizobium valentinum sp. nov., isolated from effective nodules of Lupinus mariae-josephae, a lupine endemic of basic-lime soils in Eastern Spain.</title>
        <authorList>
            <person name="Duran D."/>
            <person name="Rey L."/>
            <person name="Navarro A."/>
            <person name="Busquets A."/>
            <person name="Imperial J."/>
            <person name="Ruiz-Argueso T."/>
        </authorList>
    </citation>
    <scope>NUCLEOTIDE SEQUENCE [LARGE SCALE GENOMIC DNA]</scope>
    <source>
        <strain evidence="1 2">CCBAU 23086</strain>
    </source>
</reference>
<gene>
    <name evidence="1" type="ORF">CQ14_39095</name>
</gene>
<sequence>MSRTRLRAIPAKSETVSAVLRAKPDMAVQRAETGAVARGLTMLFQIIFFSVRLDVGTVMI</sequence>
<accession>A0A0R3MWJ6</accession>
<evidence type="ECO:0000313" key="1">
    <source>
        <dbReference type="EMBL" id="KRR22048.1"/>
    </source>
</evidence>
<comment type="caution">
    <text evidence="1">The sequence shown here is derived from an EMBL/GenBank/DDBJ whole genome shotgun (WGS) entry which is preliminary data.</text>
</comment>
<name>A0A0R3MWJ6_9BRAD</name>
<evidence type="ECO:0000313" key="2">
    <source>
        <dbReference type="Proteomes" id="UP000051660"/>
    </source>
</evidence>
<proteinExistence type="predicted"/>
<protein>
    <submittedName>
        <fullName evidence="1">Uncharacterized protein</fullName>
    </submittedName>
</protein>
<dbReference type="EMBL" id="LLYB01000078">
    <property type="protein sequence ID" value="KRR22048.1"/>
    <property type="molecule type" value="Genomic_DNA"/>
</dbReference>
<dbReference type="AlphaFoldDB" id="A0A0R3MWJ6"/>
<organism evidence="1 2">
    <name type="scientific">Bradyrhizobium lablabi</name>
    <dbReference type="NCBI Taxonomy" id="722472"/>
    <lineage>
        <taxon>Bacteria</taxon>
        <taxon>Pseudomonadati</taxon>
        <taxon>Pseudomonadota</taxon>
        <taxon>Alphaproteobacteria</taxon>
        <taxon>Hyphomicrobiales</taxon>
        <taxon>Nitrobacteraceae</taxon>
        <taxon>Bradyrhizobium</taxon>
    </lineage>
</organism>
<dbReference type="Proteomes" id="UP000051660">
    <property type="component" value="Unassembled WGS sequence"/>
</dbReference>